<dbReference type="SUPFAM" id="SSF88659">
    <property type="entry name" value="Sigma3 and sigma4 domains of RNA polymerase sigma factors"/>
    <property type="match status" value="1"/>
</dbReference>
<evidence type="ECO:0000259" key="5">
    <source>
        <dbReference type="SMART" id="SM00421"/>
    </source>
</evidence>
<dbReference type="CDD" id="cd06171">
    <property type="entry name" value="Sigma70_r4"/>
    <property type="match status" value="1"/>
</dbReference>
<dbReference type="SMART" id="SM00421">
    <property type="entry name" value="HTH_LUXR"/>
    <property type="match status" value="1"/>
</dbReference>
<dbReference type="InterPro" id="IPR014284">
    <property type="entry name" value="RNA_pol_sigma-70_dom"/>
</dbReference>
<dbReference type="InterPro" id="IPR013249">
    <property type="entry name" value="RNA_pol_sigma70_r4_t2"/>
</dbReference>
<keyword evidence="3" id="KW-0731">Sigma factor</keyword>
<comment type="caution">
    <text evidence="6">The sequence shown here is derived from an EMBL/GenBank/DDBJ whole genome shotgun (WGS) entry which is preliminary data.</text>
</comment>
<dbReference type="Pfam" id="PF04542">
    <property type="entry name" value="Sigma70_r2"/>
    <property type="match status" value="1"/>
</dbReference>
<accession>A0ABR7D4F4</accession>
<keyword evidence="4" id="KW-0804">Transcription</keyword>
<dbReference type="Gene3D" id="1.10.1740.10">
    <property type="match status" value="1"/>
</dbReference>
<dbReference type="InterPro" id="IPR000792">
    <property type="entry name" value="Tscrpt_reg_LuxR_C"/>
</dbReference>
<dbReference type="InterPro" id="IPR013325">
    <property type="entry name" value="RNA_pol_sigma_r2"/>
</dbReference>
<comment type="similarity">
    <text evidence="1">Belongs to the sigma-70 factor family. ECF subfamily.</text>
</comment>
<dbReference type="Pfam" id="PF08281">
    <property type="entry name" value="Sigma70_r4_2"/>
    <property type="match status" value="1"/>
</dbReference>
<reference evidence="6 7" key="1">
    <citation type="submission" date="2020-08" db="EMBL/GenBank/DDBJ databases">
        <title>Genome public.</title>
        <authorList>
            <person name="Liu C."/>
            <person name="Sun Q."/>
        </authorList>
    </citation>
    <scope>NUCLEOTIDE SEQUENCE [LARGE SCALE GENOMIC DNA]</scope>
    <source>
        <strain evidence="6 7">NSJ-56</strain>
    </source>
</reference>
<keyword evidence="2" id="KW-0805">Transcription regulation</keyword>
<evidence type="ECO:0000256" key="2">
    <source>
        <dbReference type="ARBA" id="ARBA00023015"/>
    </source>
</evidence>
<dbReference type="InterPro" id="IPR039425">
    <property type="entry name" value="RNA_pol_sigma-70-like"/>
</dbReference>
<proteinExistence type="inferred from homology"/>
<dbReference type="EMBL" id="JACOOH010000008">
    <property type="protein sequence ID" value="MBC5622798.1"/>
    <property type="molecule type" value="Genomic_DNA"/>
</dbReference>
<evidence type="ECO:0000313" key="7">
    <source>
        <dbReference type="Proteomes" id="UP000646484"/>
    </source>
</evidence>
<keyword evidence="7" id="KW-1185">Reference proteome</keyword>
<dbReference type="NCBIfam" id="TIGR02937">
    <property type="entry name" value="sigma70-ECF"/>
    <property type="match status" value="1"/>
</dbReference>
<gene>
    <name evidence="6" type="ORF">H8S64_17040</name>
</gene>
<evidence type="ECO:0000313" key="6">
    <source>
        <dbReference type="EMBL" id="MBC5622798.1"/>
    </source>
</evidence>
<dbReference type="SUPFAM" id="SSF88946">
    <property type="entry name" value="Sigma2 domain of RNA polymerase sigma factors"/>
    <property type="match status" value="1"/>
</dbReference>
<evidence type="ECO:0000256" key="4">
    <source>
        <dbReference type="ARBA" id="ARBA00023163"/>
    </source>
</evidence>
<sequence length="193" mass="22705">MIHQEEKIIRYLKEKNAECVKMIFDNYYQVLCLFALRFVHSFEDAEDVVQEVLVNFWEKKRGTVFEGSLKSYLFGAVQKEALYMIRQSGRLIFEEIGNYSDVLLDEVSVEREEDINARREKLRKEIQRLPEKCREVFIAIVLEGLSYKEVADKLGVSVNTVKTHYARALKQLRDNLDTIILLILLRLRKLVVS</sequence>
<evidence type="ECO:0000256" key="3">
    <source>
        <dbReference type="ARBA" id="ARBA00023082"/>
    </source>
</evidence>
<dbReference type="PANTHER" id="PTHR43133:SF46">
    <property type="entry name" value="RNA POLYMERASE SIGMA-70 FACTOR ECF SUBFAMILY"/>
    <property type="match status" value="1"/>
</dbReference>
<feature type="domain" description="HTH luxR-type" evidence="5">
    <location>
        <begin position="126"/>
        <end position="182"/>
    </location>
</feature>
<dbReference type="PANTHER" id="PTHR43133">
    <property type="entry name" value="RNA POLYMERASE ECF-TYPE SIGMA FACTO"/>
    <property type="match status" value="1"/>
</dbReference>
<dbReference type="InterPro" id="IPR014327">
    <property type="entry name" value="RNA_pol_sigma70_bacteroid"/>
</dbReference>
<dbReference type="Proteomes" id="UP000646484">
    <property type="component" value="Unassembled WGS sequence"/>
</dbReference>
<protein>
    <submittedName>
        <fullName evidence="6">RNA polymerase sigma-70 factor</fullName>
    </submittedName>
</protein>
<dbReference type="NCBIfam" id="TIGR02985">
    <property type="entry name" value="Sig70_bacteroi1"/>
    <property type="match status" value="1"/>
</dbReference>
<dbReference type="InterPro" id="IPR013324">
    <property type="entry name" value="RNA_pol_sigma_r3/r4-like"/>
</dbReference>
<dbReference type="Gene3D" id="1.10.10.10">
    <property type="entry name" value="Winged helix-like DNA-binding domain superfamily/Winged helix DNA-binding domain"/>
    <property type="match status" value="1"/>
</dbReference>
<dbReference type="InterPro" id="IPR007627">
    <property type="entry name" value="RNA_pol_sigma70_r2"/>
</dbReference>
<dbReference type="InterPro" id="IPR036388">
    <property type="entry name" value="WH-like_DNA-bd_sf"/>
</dbReference>
<name>A0ABR7D4F4_9BACT</name>
<organism evidence="6 7">
    <name type="scientific">Butyricimonas hominis</name>
    <dbReference type="NCBI Taxonomy" id="2763032"/>
    <lineage>
        <taxon>Bacteria</taxon>
        <taxon>Pseudomonadati</taxon>
        <taxon>Bacteroidota</taxon>
        <taxon>Bacteroidia</taxon>
        <taxon>Bacteroidales</taxon>
        <taxon>Odoribacteraceae</taxon>
        <taxon>Butyricimonas</taxon>
    </lineage>
</organism>
<evidence type="ECO:0000256" key="1">
    <source>
        <dbReference type="ARBA" id="ARBA00010641"/>
    </source>
</evidence>
<dbReference type="RefSeq" id="WP_186977630.1">
    <property type="nucleotide sequence ID" value="NZ_JACOOH010000008.1"/>
</dbReference>